<dbReference type="RefSeq" id="XP_010941030.1">
    <property type="nucleotide sequence ID" value="XM_010942728.2"/>
</dbReference>
<gene>
    <name evidence="2" type="primary">LOC105059433</name>
</gene>
<keyword evidence="1" id="KW-1185">Reference proteome</keyword>
<evidence type="ECO:0000313" key="2">
    <source>
        <dbReference type="RefSeq" id="XP_010941030.1"/>
    </source>
</evidence>
<reference evidence="2" key="1">
    <citation type="submission" date="2025-08" db="UniProtKB">
        <authorList>
            <consortium name="RefSeq"/>
        </authorList>
    </citation>
    <scope>IDENTIFICATION</scope>
</reference>
<dbReference type="Proteomes" id="UP000504607">
    <property type="component" value="Chromosome 1"/>
</dbReference>
<dbReference type="AlphaFoldDB" id="A0A6I9SK34"/>
<dbReference type="InParanoid" id="A0A6I9SK34"/>
<feature type="non-terminal residue" evidence="2">
    <location>
        <position position="151"/>
    </location>
</feature>
<protein>
    <submittedName>
        <fullName evidence="2">Uncharacterized protein LOC105059433</fullName>
    </submittedName>
</protein>
<proteinExistence type="predicted"/>
<evidence type="ECO:0000313" key="1">
    <source>
        <dbReference type="Proteomes" id="UP000504607"/>
    </source>
</evidence>
<organism evidence="1 2">
    <name type="scientific">Elaeis guineensis var. tenera</name>
    <name type="common">Oil palm</name>
    <dbReference type="NCBI Taxonomy" id="51953"/>
    <lineage>
        <taxon>Eukaryota</taxon>
        <taxon>Viridiplantae</taxon>
        <taxon>Streptophyta</taxon>
        <taxon>Embryophyta</taxon>
        <taxon>Tracheophyta</taxon>
        <taxon>Spermatophyta</taxon>
        <taxon>Magnoliopsida</taxon>
        <taxon>Liliopsida</taxon>
        <taxon>Arecaceae</taxon>
        <taxon>Arecoideae</taxon>
        <taxon>Cocoseae</taxon>
        <taxon>Elaeidinae</taxon>
        <taxon>Elaeis</taxon>
    </lineage>
</organism>
<name>A0A6I9SK34_ELAGV</name>
<dbReference type="FunCoup" id="A0A6I9SK34">
    <property type="interactions" value="2"/>
</dbReference>
<accession>A0A6I9SK34</accession>
<sequence length="151" mass="16202">MNGLGDALPFLAPLGPRRQLRAFLVDAEFATGLVGVEPGCEGRQRNIHKAEGLSPKVLLVSELTLQKLQDLDHVLPGLLVGLPLQLPQPRPTFINLLVDEVRPEACFGPLVGVGGEEGVVGPDLVNVLDDDEGFADRFAVVDEHGDLLVDR</sequence>